<dbReference type="FunFam" id="1.10.860.10:FF:000001">
    <property type="entry name" value="Replicative DNA helicase"/>
    <property type="match status" value="1"/>
</dbReference>
<dbReference type="GO" id="GO:0006269">
    <property type="term" value="P:DNA replication, synthesis of primer"/>
    <property type="evidence" value="ECO:0007669"/>
    <property type="project" value="UniProtKB-UniRule"/>
</dbReference>
<dbReference type="Gene3D" id="3.40.50.300">
    <property type="entry name" value="P-loop containing nucleotide triphosphate hydrolases"/>
    <property type="match status" value="1"/>
</dbReference>
<dbReference type="SUPFAM" id="SSF48024">
    <property type="entry name" value="N-terminal domain of DnaB helicase"/>
    <property type="match status" value="1"/>
</dbReference>
<keyword evidence="3 12" id="KW-0235">DNA replication</keyword>
<dbReference type="Pfam" id="PF00772">
    <property type="entry name" value="DnaB"/>
    <property type="match status" value="1"/>
</dbReference>
<dbReference type="RefSeq" id="WP_094690289.1">
    <property type="nucleotide sequence ID" value="NZ_JACBYZ010000001.1"/>
</dbReference>
<evidence type="ECO:0000256" key="1">
    <source>
        <dbReference type="ARBA" id="ARBA00008428"/>
    </source>
</evidence>
<evidence type="ECO:0000256" key="12">
    <source>
        <dbReference type="RuleBase" id="RU362085"/>
    </source>
</evidence>
<dbReference type="SMART" id="SM00382">
    <property type="entry name" value="AAA"/>
    <property type="match status" value="1"/>
</dbReference>
<dbReference type="CDD" id="cd00984">
    <property type="entry name" value="DnaB_C"/>
    <property type="match status" value="1"/>
</dbReference>
<keyword evidence="16" id="KW-1185">Reference proteome</keyword>
<dbReference type="PANTHER" id="PTHR30153:SF2">
    <property type="entry name" value="REPLICATIVE DNA HELICASE"/>
    <property type="match status" value="1"/>
</dbReference>
<proteinExistence type="inferred from homology"/>
<evidence type="ECO:0000256" key="4">
    <source>
        <dbReference type="ARBA" id="ARBA00022741"/>
    </source>
</evidence>
<dbReference type="EMBL" id="DYWK01000003">
    <property type="protein sequence ID" value="HJF17955.1"/>
    <property type="molecule type" value="Genomic_DNA"/>
</dbReference>
<dbReference type="AlphaFoldDB" id="A0A261F846"/>
<dbReference type="FunFam" id="3.40.50.300:FF:000351">
    <property type="entry name" value="Replicative DNA helicase"/>
    <property type="match status" value="1"/>
</dbReference>
<evidence type="ECO:0000256" key="6">
    <source>
        <dbReference type="ARBA" id="ARBA00022806"/>
    </source>
</evidence>
<evidence type="ECO:0000256" key="10">
    <source>
        <dbReference type="ARBA" id="ARBA00048954"/>
    </source>
</evidence>
<sequence length="451" mass="49443">MATDVSMKVPPHDSDAEKAVLGSMLQTQDAITEATAVLTEQDFYEPKNQIIFSTIIRLFSAGEPADVITVANQLEKEDKLTQAGGSIYIADLVPSSPQAASVNSYASIVRDKALLRRVIESGRAIIEMGEKAGGAPAEQVVNMAQQKAMSLSDNRLRTDYVDIYNTAYETLSNISAIQSGQVKQGVDTGFVALDGLMHGLQPGQLVIVAGRPAMGKSTFAMDIARYAAFRQNITTIVFSLEMSRDEIAQRIISAETSIPLETLRAAQLDDRQWDRLNKEMGEMQNVPLLLDDSPNMSLMEIRSKCRTLKQGQASMKPLGLVVIDYLQLMSSTGAVESRQQEVSEFSRSLKLLAKELNVPVIALSQLNRGPEMRQDKKPMLSDLRESGSIEQDADEVLLVHRPDFYNKEDRPGEADIIVAKNRNGQTGTVGLSFDGANSRFLNLSQDVEQGI</sequence>
<reference evidence="14" key="3">
    <citation type="submission" date="2021-09" db="EMBL/GenBank/DDBJ databases">
        <authorList>
            <person name="Gilroy R."/>
        </authorList>
    </citation>
    <scope>NUCLEOTIDE SEQUENCE</scope>
    <source>
        <strain evidence="14">578</strain>
    </source>
</reference>
<dbReference type="GO" id="GO:0003677">
    <property type="term" value="F:DNA binding"/>
    <property type="evidence" value="ECO:0007669"/>
    <property type="project" value="UniProtKB-UniRule"/>
</dbReference>
<evidence type="ECO:0000256" key="11">
    <source>
        <dbReference type="NCBIfam" id="TIGR00665"/>
    </source>
</evidence>
<dbReference type="InterPro" id="IPR007693">
    <property type="entry name" value="DNA_helicase_DnaB-like_N"/>
</dbReference>
<dbReference type="InterPro" id="IPR007692">
    <property type="entry name" value="DNA_helicase_DnaB"/>
</dbReference>
<evidence type="ECO:0000256" key="5">
    <source>
        <dbReference type="ARBA" id="ARBA00022801"/>
    </source>
</evidence>
<dbReference type="SUPFAM" id="SSF52540">
    <property type="entry name" value="P-loop containing nucleoside triphosphate hydrolases"/>
    <property type="match status" value="1"/>
</dbReference>
<reference evidence="14" key="2">
    <citation type="journal article" date="2021" name="PeerJ">
        <title>Extensive microbial diversity within the chicken gut microbiome revealed by metagenomics and culture.</title>
        <authorList>
            <person name="Gilroy R."/>
            <person name="Ravi A."/>
            <person name="Getino M."/>
            <person name="Pursley I."/>
            <person name="Horton D.L."/>
            <person name="Alikhan N.F."/>
            <person name="Baker D."/>
            <person name="Gharbi K."/>
            <person name="Hall N."/>
            <person name="Watson M."/>
            <person name="Adriaenssens E.M."/>
            <person name="Foster-Nyarko E."/>
            <person name="Jarju S."/>
            <person name="Secka A."/>
            <person name="Antonio M."/>
            <person name="Oren A."/>
            <person name="Chaudhuri R.R."/>
            <person name="La Ragione R."/>
            <person name="Hildebrand F."/>
            <person name="Pallen M.J."/>
        </authorList>
    </citation>
    <scope>NUCLEOTIDE SEQUENCE</scope>
    <source>
        <strain evidence="14">578</strain>
    </source>
</reference>
<accession>A0A261F846</accession>
<evidence type="ECO:0000256" key="8">
    <source>
        <dbReference type="ARBA" id="ARBA00023125"/>
    </source>
</evidence>
<organism evidence="15 16">
    <name type="scientific">Aeriscardovia aeriphila</name>
    <dbReference type="NCBI Taxonomy" id="218139"/>
    <lineage>
        <taxon>Bacteria</taxon>
        <taxon>Bacillati</taxon>
        <taxon>Actinomycetota</taxon>
        <taxon>Actinomycetes</taxon>
        <taxon>Bifidobacteriales</taxon>
        <taxon>Bifidobacteriaceae</taxon>
        <taxon>Aeriscardovia</taxon>
    </lineage>
</organism>
<keyword evidence="8 12" id="KW-0238">DNA-binding</keyword>
<keyword evidence="6 12" id="KW-0347">Helicase</keyword>
<comment type="catalytic activity">
    <reaction evidence="10 12">
        <text>ATP + H2O = ADP + phosphate + H(+)</text>
        <dbReference type="Rhea" id="RHEA:13065"/>
        <dbReference type="ChEBI" id="CHEBI:15377"/>
        <dbReference type="ChEBI" id="CHEBI:15378"/>
        <dbReference type="ChEBI" id="CHEBI:30616"/>
        <dbReference type="ChEBI" id="CHEBI:43474"/>
        <dbReference type="ChEBI" id="CHEBI:456216"/>
        <dbReference type="EC" id="5.6.2.3"/>
    </reaction>
</comment>
<dbReference type="GO" id="GO:0043139">
    <property type="term" value="F:5'-3' DNA helicase activity"/>
    <property type="evidence" value="ECO:0007669"/>
    <property type="project" value="UniProtKB-EC"/>
</dbReference>
<keyword evidence="9" id="KW-0413">Isomerase</keyword>
<evidence type="ECO:0000313" key="14">
    <source>
        <dbReference type="EMBL" id="HJF17955.1"/>
    </source>
</evidence>
<comment type="caution">
    <text evidence="15">The sequence shown here is derived from an EMBL/GenBank/DDBJ whole genome shotgun (WGS) entry which is preliminary data.</text>
</comment>
<evidence type="ECO:0000313" key="16">
    <source>
        <dbReference type="Proteomes" id="UP000228976"/>
    </source>
</evidence>
<dbReference type="Proteomes" id="UP000228976">
    <property type="component" value="Unassembled WGS sequence"/>
</dbReference>
<comment type="similarity">
    <text evidence="1 12">Belongs to the helicase family. DnaB subfamily.</text>
</comment>
<evidence type="ECO:0000256" key="2">
    <source>
        <dbReference type="ARBA" id="ARBA00022515"/>
    </source>
</evidence>
<evidence type="ECO:0000259" key="13">
    <source>
        <dbReference type="PROSITE" id="PS51199"/>
    </source>
</evidence>
<dbReference type="NCBIfam" id="TIGR00665">
    <property type="entry name" value="DnaB"/>
    <property type="match status" value="1"/>
</dbReference>
<evidence type="ECO:0000256" key="7">
    <source>
        <dbReference type="ARBA" id="ARBA00022840"/>
    </source>
</evidence>
<dbReference type="PANTHER" id="PTHR30153">
    <property type="entry name" value="REPLICATIVE DNA HELICASE DNAB"/>
    <property type="match status" value="1"/>
</dbReference>
<dbReference type="OrthoDB" id="9773982at2"/>
<dbReference type="Gene3D" id="1.10.860.10">
    <property type="entry name" value="DNAb Helicase, Chain A"/>
    <property type="match status" value="1"/>
</dbReference>
<keyword evidence="2 12" id="KW-0639">Primosome</keyword>
<comment type="function">
    <text evidence="12">The main replicative DNA helicase, it participates in initiation and elongation during chromosome replication. Travels ahead of the DNA replisome, separating dsDNA into templates for DNA synthesis. A processive ATP-dependent 5'-3' DNA helicase it has DNA-dependent ATPase activity.</text>
</comment>
<dbReference type="InterPro" id="IPR007694">
    <property type="entry name" value="DNA_helicase_DnaB-like_C"/>
</dbReference>
<evidence type="ECO:0000313" key="15">
    <source>
        <dbReference type="EMBL" id="OZG55235.1"/>
    </source>
</evidence>
<dbReference type="GO" id="GO:0005524">
    <property type="term" value="F:ATP binding"/>
    <property type="evidence" value="ECO:0007669"/>
    <property type="project" value="UniProtKB-UniRule"/>
</dbReference>
<dbReference type="Proteomes" id="UP000715651">
    <property type="component" value="Unassembled WGS sequence"/>
</dbReference>
<dbReference type="InterPro" id="IPR016136">
    <property type="entry name" value="DNA_helicase_N/primase_C"/>
</dbReference>
<dbReference type="EMBL" id="MWWU01000004">
    <property type="protein sequence ID" value="OZG55235.1"/>
    <property type="molecule type" value="Genomic_DNA"/>
</dbReference>
<evidence type="ECO:0000256" key="9">
    <source>
        <dbReference type="ARBA" id="ARBA00023235"/>
    </source>
</evidence>
<dbReference type="Pfam" id="PF03796">
    <property type="entry name" value="DnaB_C"/>
    <property type="match status" value="1"/>
</dbReference>
<dbReference type="InterPro" id="IPR003593">
    <property type="entry name" value="AAA+_ATPase"/>
</dbReference>
<dbReference type="GO" id="GO:1990077">
    <property type="term" value="C:primosome complex"/>
    <property type="evidence" value="ECO:0007669"/>
    <property type="project" value="UniProtKB-UniRule"/>
</dbReference>
<gene>
    <name evidence="14" type="primary">dnaB</name>
    <name evidence="15" type="ORF">AEAE_1213</name>
    <name evidence="14" type="ORF">K8U78_02145</name>
</gene>
<keyword evidence="5 12" id="KW-0378">Hydrolase</keyword>
<dbReference type="InterPro" id="IPR027417">
    <property type="entry name" value="P-loop_NTPase"/>
</dbReference>
<dbReference type="GO" id="GO:0016787">
    <property type="term" value="F:hydrolase activity"/>
    <property type="evidence" value="ECO:0007669"/>
    <property type="project" value="UniProtKB-KW"/>
</dbReference>
<dbReference type="EC" id="5.6.2.3" evidence="11 12"/>
<reference evidence="15 16" key="1">
    <citation type="journal article" date="2017" name="BMC Genomics">
        <title>Comparative genomic and phylogenomic analyses of the Bifidobacteriaceae family.</title>
        <authorList>
            <person name="Lugli G.A."/>
            <person name="Milani C."/>
            <person name="Turroni F."/>
            <person name="Duranti S."/>
            <person name="Mancabelli L."/>
            <person name="Mangifesta M."/>
            <person name="Ferrario C."/>
            <person name="Modesto M."/>
            <person name="Mattarelli P."/>
            <person name="Jiri K."/>
            <person name="van Sinderen D."/>
            <person name="Ventura M."/>
        </authorList>
    </citation>
    <scope>NUCLEOTIDE SEQUENCE [LARGE SCALE GENOMIC DNA]</scope>
    <source>
        <strain evidence="15 16">LMG 21773</strain>
    </source>
</reference>
<dbReference type="InterPro" id="IPR036185">
    <property type="entry name" value="DNA_heli_DnaB-like_N_sf"/>
</dbReference>
<keyword evidence="4 12" id="KW-0547">Nucleotide-binding</keyword>
<dbReference type="GO" id="GO:0005829">
    <property type="term" value="C:cytosol"/>
    <property type="evidence" value="ECO:0007669"/>
    <property type="project" value="TreeGrafter"/>
</dbReference>
<feature type="domain" description="SF4 helicase" evidence="13">
    <location>
        <begin position="179"/>
        <end position="447"/>
    </location>
</feature>
<protein>
    <recommendedName>
        <fullName evidence="11 12">Replicative DNA helicase</fullName>
        <ecNumber evidence="11 12">5.6.2.3</ecNumber>
    </recommendedName>
</protein>
<evidence type="ECO:0000256" key="3">
    <source>
        <dbReference type="ARBA" id="ARBA00022705"/>
    </source>
</evidence>
<keyword evidence="7 12" id="KW-0067">ATP-binding</keyword>
<name>A0A261F846_9BIFI</name>
<dbReference type="PROSITE" id="PS51199">
    <property type="entry name" value="SF4_HELICASE"/>
    <property type="match status" value="1"/>
</dbReference>